<keyword evidence="1" id="KW-0472">Membrane</keyword>
<dbReference type="Proteomes" id="UP000694240">
    <property type="component" value="Chromosome 6"/>
</dbReference>
<gene>
    <name evidence="2" type="ORF">ISN45_Aa01g030950</name>
</gene>
<keyword evidence="1" id="KW-1133">Transmembrane helix</keyword>
<feature type="non-terminal residue" evidence="2">
    <location>
        <position position="1"/>
    </location>
</feature>
<dbReference type="AlphaFoldDB" id="A0A8T2CBG1"/>
<sequence>MGFAFVNDSGVQRIKSLKSNMGHFYFFSVHLFNITGVAITAPGDSPTPMRLKWVSQVTSTFQAFTQAPAPEMIASPFSLEQL</sequence>
<name>A0A8T2CBG1_9BRAS</name>
<evidence type="ECO:0000313" key="3">
    <source>
        <dbReference type="Proteomes" id="UP000694240"/>
    </source>
</evidence>
<accession>A0A8T2CBG1</accession>
<dbReference type="EMBL" id="JAEFBK010000006">
    <property type="protein sequence ID" value="KAG7594334.1"/>
    <property type="molecule type" value="Genomic_DNA"/>
</dbReference>
<reference evidence="2 3" key="1">
    <citation type="submission" date="2020-12" db="EMBL/GenBank/DDBJ databases">
        <title>Concerted genomic and epigenomic changes stabilize Arabidopsis allopolyploids.</title>
        <authorList>
            <person name="Chen Z."/>
        </authorList>
    </citation>
    <scope>NUCLEOTIDE SEQUENCE [LARGE SCALE GENOMIC DNA]</scope>
    <source>
        <strain evidence="2">Allo738</strain>
        <tissue evidence="2">Leaf</tissue>
    </source>
</reference>
<evidence type="ECO:0000313" key="2">
    <source>
        <dbReference type="EMBL" id="KAG7594334.1"/>
    </source>
</evidence>
<protein>
    <submittedName>
        <fullName evidence="2">Uncharacterized protein</fullName>
    </submittedName>
</protein>
<proteinExistence type="predicted"/>
<feature type="transmembrane region" description="Helical" evidence="1">
    <location>
        <begin position="24"/>
        <end position="43"/>
    </location>
</feature>
<organism evidence="2 3">
    <name type="scientific">Arabidopsis thaliana x Arabidopsis arenosa</name>
    <dbReference type="NCBI Taxonomy" id="1240361"/>
    <lineage>
        <taxon>Eukaryota</taxon>
        <taxon>Viridiplantae</taxon>
        <taxon>Streptophyta</taxon>
        <taxon>Embryophyta</taxon>
        <taxon>Tracheophyta</taxon>
        <taxon>Spermatophyta</taxon>
        <taxon>Magnoliopsida</taxon>
        <taxon>eudicotyledons</taxon>
        <taxon>Gunneridae</taxon>
        <taxon>Pentapetalae</taxon>
        <taxon>rosids</taxon>
        <taxon>malvids</taxon>
        <taxon>Brassicales</taxon>
        <taxon>Brassicaceae</taxon>
        <taxon>Camelineae</taxon>
        <taxon>Arabidopsis</taxon>
    </lineage>
</organism>
<comment type="caution">
    <text evidence="2">The sequence shown here is derived from an EMBL/GenBank/DDBJ whole genome shotgun (WGS) entry which is preliminary data.</text>
</comment>
<evidence type="ECO:0000256" key="1">
    <source>
        <dbReference type="SAM" id="Phobius"/>
    </source>
</evidence>
<keyword evidence="3" id="KW-1185">Reference proteome</keyword>
<keyword evidence="1" id="KW-0812">Transmembrane</keyword>